<accession>A0A511M6W6</accession>
<dbReference type="AlphaFoldDB" id="A0A511M6W6"/>
<evidence type="ECO:0000313" key="2">
    <source>
        <dbReference type="Proteomes" id="UP000321424"/>
    </source>
</evidence>
<keyword evidence="2" id="KW-1185">Reference proteome</keyword>
<dbReference type="EMBL" id="BJXA01000003">
    <property type="protein sequence ID" value="GEM36385.1"/>
    <property type="molecule type" value="Genomic_DNA"/>
</dbReference>
<protein>
    <recommendedName>
        <fullName evidence="3">Hemerythrin-like domain-containing protein</fullName>
    </recommendedName>
</protein>
<name>A0A511M6W6_9NOCA</name>
<dbReference type="RefSeq" id="WP_186818258.1">
    <property type="nucleotide sequence ID" value="NZ_BJXA01000003.1"/>
</dbReference>
<evidence type="ECO:0008006" key="3">
    <source>
        <dbReference type="Google" id="ProtNLM"/>
    </source>
</evidence>
<reference evidence="1 2" key="1">
    <citation type="submission" date="2019-07" db="EMBL/GenBank/DDBJ databases">
        <title>Whole genome shotgun sequence of Nocardia ninae NBRC 108245.</title>
        <authorList>
            <person name="Hosoyama A."/>
            <person name="Uohara A."/>
            <person name="Ohji S."/>
            <person name="Ichikawa N."/>
        </authorList>
    </citation>
    <scope>NUCLEOTIDE SEQUENCE [LARGE SCALE GENOMIC DNA]</scope>
    <source>
        <strain evidence="1 2">NBRC 108245</strain>
    </source>
</reference>
<gene>
    <name evidence="1" type="ORF">NN4_09040</name>
</gene>
<sequence length="55" mass="6593">MELLVLQHNRMRELLEEMQSTAGPERRESFEEFVRWLAVHEATEAELMQDTAMSW</sequence>
<dbReference type="Proteomes" id="UP000321424">
    <property type="component" value="Unassembled WGS sequence"/>
</dbReference>
<evidence type="ECO:0000313" key="1">
    <source>
        <dbReference type="EMBL" id="GEM36385.1"/>
    </source>
</evidence>
<comment type="caution">
    <text evidence="1">The sequence shown here is derived from an EMBL/GenBank/DDBJ whole genome shotgun (WGS) entry which is preliminary data.</text>
</comment>
<proteinExistence type="predicted"/>
<organism evidence="1 2">
    <name type="scientific">Nocardia ninae NBRC 108245</name>
    <dbReference type="NCBI Taxonomy" id="1210091"/>
    <lineage>
        <taxon>Bacteria</taxon>
        <taxon>Bacillati</taxon>
        <taxon>Actinomycetota</taxon>
        <taxon>Actinomycetes</taxon>
        <taxon>Mycobacteriales</taxon>
        <taxon>Nocardiaceae</taxon>
        <taxon>Nocardia</taxon>
    </lineage>
</organism>